<dbReference type="GO" id="GO:0003400">
    <property type="term" value="P:regulation of COPII vesicle coating"/>
    <property type="evidence" value="ECO:0007669"/>
    <property type="project" value="TreeGrafter"/>
</dbReference>
<dbReference type="STRING" id="147828.A0A4S2L2G4"/>
<evidence type="ECO:0008006" key="15">
    <source>
        <dbReference type="Google" id="ProtNLM"/>
    </source>
</evidence>
<keyword evidence="4 12" id="KW-0812">Transmembrane</keyword>
<keyword evidence="6" id="KW-0256">Endoplasmic reticulum</keyword>
<dbReference type="OrthoDB" id="2013972at2759"/>
<keyword evidence="10 12" id="KW-0472">Membrane</keyword>
<feature type="transmembrane region" description="Helical" evidence="12">
    <location>
        <begin position="652"/>
        <end position="683"/>
    </location>
</feature>
<feature type="region of interest" description="Disordered" evidence="11">
    <location>
        <begin position="123"/>
        <end position="180"/>
    </location>
</feature>
<dbReference type="Gene3D" id="2.130.10.10">
    <property type="entry name" value="YVTN repeat-like/Quinoprotein amine dehydrogenase"/>
    <property type="match status" value="1"/>
</dbReference>
<name>A0A4S2L2G4_OPIFE</name>
<dbReference type="GO" id="GO:0005789">
    <property type="term" value="C:endoplasmic reticulum membrane"/>
    <property type="evidence" value="ECO:0007669"/>
    <property type="project" value="UniProtKB-SubCell"/>
</dbReference>
<dbReference type="EMBL" id="SJOL01009529">
    <property type="protein sequence ID" value="TGZ57041.1"/>
    <property type="molecule type" value="Genomic_DNA"/>
</dbReference>
<keyword evidence="5" id="KW-0677">Repeat</keyword>
<accession>A0A4S2L2G4</accession>
<proteinExistence type="predicted"/>
<keyword evidence="14" id="KW-1185">Reference proteome</keyword>
<dbReference type="Proteomes" id="UP000308267">
    <property type="component" value="Unassembled WGS sequence"/>
</dbReference>
<evidence type="ECO:0000256" key="8">
    <source>
        <dbReference type="ARBA" id="ARBA00022927"/>
    </source>
</evidence>
<keyword evidence="2" id="KW-0813">Transport</keyword>
<sequence>MKGVLHGFTYPIYAVDIVGRNAVVVAGGGGAVKTGVPNRIDVVHLDKSGGSPVSSNGITDCSVSASIGGGVDTGIEAVMNLTVANSGEGSFITSLEGRQCIEYLARIKATKGQCKVVANTTTHSNMQSKADHKEASSGSSAVRRRGRNQNSVKSIIKKPEPDTVSSATDTSAQAQQYSKESGEWELTKLRSFTLPFPLPDSPDVNGVQVKASDGSGLPTCVATGGPGGCWLAVGSDVGSVFLINRHVDPERNIVEPASRSHQLKASIIYPDVSGGLSSGVCSLALSSSQTPVGTKASSNHPAPLLATICDQPSWGALRVWRTDPTQGDDDCPLFESIPPGAQIRDRRCKKKKSNQLNHIDSAASLTDDLFAEDNHCGTCRVRLQPYALASCSVFTSGITPPPSPTTQSVTANNVSTSDHNSIRSSYRFKHCQFLKAMYQPRLGSEDSSFSSTTDSPSITPPESPIYLLATTIQPLCANRKSVSRLVVWLVPDISKPPGDESSTSLPKFDQSKPTMLTSLTDVALPQGHLPACMSVHPGRCRCLIGVGTMDGRVDVYFLSRRNRTLTCVYSMNNAHPIFVTALTFLPPFPWPEMNAGKAKSKYPAVESEESFELVSVSVDRALRWHQGPSYARIGRLARCLYDPESRSLWSRYALPLLSALVCLVFVFLIPIHLAILDAALIWFV</sequence>
<dbReference type="GO" id="GO:0005085">
    <property type="term" value="F:guanyl-nucleotide exchange factor activity"/>
    <property type="evidence" value="ECO:0007669"/>
    <property type="project" value="InterPro"/>
</dbReference>
<gene>
    <name evidence="13" type="ORF">CRM22_010034</name>
</gene>
<evidence type="ECO:0000256" key="9">
    <source>
        <dbReference type="ARBA" id="ARBA00022989"/>
    </source>
</evidence>
<feature type="compositionally biased region" description="Polar residues" evidence="11">
    <location>
        <begin position="163"/>
        <end position="179"/>
    </location>
</feature>
<keyword evidence="9 12" id="KW-1133">Transmembrane helix</keyword>
<comment type="caution">
    <text evidence="13">The sequence shown here is derived from an EMBL/GenBank/DDBJ whole genome shotgun (WGS) entry which is preliminary data.</text>
</comment>
<dbReference type="InterPro" id="IPR015943">
    <property type="entry name" value="WD40/YVTN_repeat-like_dom_sf"/>
</dbReference>
<reference evidence="13 14" key="1">
    <citation type="journal article" date="2019" name="BMC Genomics">
        <title>New insights from Opisthorchis felineus genome: update on genomics of the epidemiologically important liver flukes.</title>
        <authorList>
            <person name="Ershov N.I."/>
            <person name="Mordvinov V.A."/>
            <person name="Prokhortchouk E.B."/>
            <person name="Pakharukova M.Y."/>
            <person name="Gunbin K.V."/>
            <person name="Ustyantsev K."/>
            <person name="Genaev M.A."/>
            <person name="Blinov A.G."/>
            <person name="Mazur A."/>
            <person name="Boulygina E."/>
            <person name="Tsygankova S."/>
            <person name="Khrameeva E."/>
            <person name="Chekanov N."/>
            <person name="Fan G."/>
            <person name="Xiao A."/>
            <person name="Zhang H."/>
            <person name="Xu X."/>
            <person name="Yang H."/>
            <person name="Solovyev V."/>
            <person name="Lee S.M."/>
            <person name="Liu X."/>
            <person name="Afonnikov D.A."/>
            <person name="Skryabin K.G."/>
        </authorList>
    </citation>
    <scope>NUCLEOTIDE SEQUENCE [LARGE SCALE GENOMIC DNA]</scope>
    <source>
        <strain evidence="13">AK-0245</strain>
        <tissue evidence="13">Whole organism</tissue>
    </source>
</reference>
<evidence type="ECO:0000256" key="4">
    <source>
        <dbReference type="ARBA" id="ARBA00022692"/>
    </source>
</evidence>
<evidence type="ECO:0000256" key="10">
    <source>
        <dbReference type="ARBA" id="ARBA00023136"/>
    </source>
</evidence>
<keyword evidence="3" id="KW-0853">WD repeat</keyword>
<evidence type="ECO:0000256" key="2">
    <source>
        <dbReference type="ARBA" id="ARBA00022448"/>
    </source>
</evidence>
<dbReference type="GO" id="GO:0006888">
    <property type="term" value="P:endoplasmic reticulum to Golgi vesicle-mediated transport"/>
    <property type="evidence" value="ECO:0007669"/>
    <property type="project" value="TreeGrafter"/>
</dbReference>
<keyword evidence="8" id="KW-0653">Protein transport</keyword>
<evidence type="ECO:0000256" key="7">
    <source>
        <dbReference type="ARBA" id="ARBA00022892"/>
    </source>
</evidence>
<dbReference type="PANTHER" id="PTHR23284">
    <property type="entry name" value="PROLACTIN REGULATORY ELEMENT BINDING PROTEIN"/>
    <property type="match status" value="1"/>
</dbReference>
<evidence type="ECO:0000313" key="14">
    <source>
        <dbReference type="Proteomes" id="UP000308267"/>
    </source>
</evidence>
<evidence type="ECO:0000313" key="13">
    <source>
        <dbReference type="EMBL" id="TGZ57042.1"/>
    </source>
</evidence>
<dbReference type="InterPro" id="IPR045260">
    <property type="entry name" value="Sec12-like"/>
</dbReference>
<evidence type="ECO:0000256" key="6">
    <source>
        <dbReference type="ARBA" id="ARBA00022824"/>
    </source>
</evidence>
<evidence type="ECO:0000256" key="12">
    <source>
        <dbReference type="SAM" id="Phobius"/>
    </source>
</evidence>
<evidence type="ECO:0000256" key="5">
    <source>
        <dbReference type="ARBA" id="ARBA00022737"/>
    </source>
</evidence>
<evidence type="ECO:0000256" key="1">
    <source>
        <dbReference type="ARBA" id="ARBA00004389"/>
    </source>
</evidence>
<comment type="subcellular location">
    <subcellularLocation>
        <location evidence="1">Endoplasmic reticulum membrane</location>
        <topology evidence="1">Single-pass membrane protein</topology>
    </subcellularLocation>
</comment>
<dbReference type="AlphaFoldDB" id="A0A4S2L2G4"/>
<dbReference type="GO" id="GO:0015031">
    <property type="term" value="P:protein transport"/>
    <property type="evidence" value="ECO:0007669"/>
    <property type="project" value="UniProtKB-KW"/>
</dbReference>
<evidence type="ECO:0000256" key="11">
    <source>
        <dbReference type="SAM" id="MobiDB-lite"/>
    </source>
</evidence>
<evidence type="ECO:0000256" key="3">
    <source>
        <dbReference type="ARBA" id="ARBA00022574"/>
    </source>
</evidence>
<dbReference type="PANTHER" id="PTHR23284:SF0">
    <property type="entry name" value="PROLACTIN REGULATORY ELEMENT-BINDING PROTEIN"/>
    <property type="match status" value="1"/>
</dbReference>
<dbReference type="EMBL" id="SJOL01009529">
    <property type="protein sequence ID" value="TGZ57042.1"/>
    <property type="molecule type" value="Genomic_DNA"/>
</dbReference>
<organism evidence="13 14">
    <name type="scientific">Opisthorchis felineus</name>
    <dbReference type="NCBI Taxonomy" id="147828"/>
    <lineage>
        <taxon>Eukaryota</taxon>
        <taxon>Metazoa</taxon>
        <taxon>Spiralia</taxon>
        <taxon>Lophotrochozoa</taxon>
        <taxon>Platyhelminthes</taxon>
        <taxon>Trematoda</taxon>
        <taxon>Digenea</taxon>
        <taxon>Opisthorchiida</taxon>
        <taxon>Opisthorchiata</taxon>
        <taxon>Opisthorchiidae</taxon>
        <taxon>Opisthorchis</taxon>
    </lineage>
</organism>
<keyword evidence="7" id="KW-0931">ER-Golgi transport</keyword>
<protein>
    <recommendedName>
        <fullName evidence="15">Prolactin regulatory element-binding protein</fullName>
    </recommendedName>
</protein>